<evidence type="ECO:0000313" key="3">
    <source>
        <dbReference type="Proteomes" id="UP000027135"/>
    </source>
</evidence>
<evidence type="ECO:0000313" key="2">
    <source>
        <dbReference type="EMBL" id="KDR11843.1"/>
    </source>
</evidence>
<protein>
    <submittedName>
        <fullName evidence="2">Voltage-dependent calcium channel subunit alpha-2/delta-3</fullName>
    </submittedName>
</protein>
<accession>A0A067R2C1</accession>
<evidence type="ECO:0000259" key="1">
    <source>
        <dbReference type="Pfam" id="PF08473"/>
    </source>
</evidence>
<sequence length="223" mass="25474">MNALVNEKVFRKVHIIDYQAICIHASEDTNRASFLTTPMQHLMKIFHWLIGTVVWLYAESCFWHKSWTNAAKETTTLSLGDAKINRTRLEPCIKEVDLYQLQSISYSNSKVISSSCCSEYVVVQKLFHSNLILVVVDTLCSDDIWTEVRITEMEVKDSNLFCLKVVNNELTQKQPKTCVGKGAKREMLQESRSAECGCNLQFQANFFLSLISLCLGVLRTTNF</sequence>
<dbReference type="STRING" id="136037.A0A067R2C1"/>
<organism evidence="2 3">
    <name type="scientific">Zootermopsis nevadensis</name>
    <name type="common">Dampwood termite</name>
    <dbReference type="NCBI Taxonomy" id="136037"/>
    <lineage>
        <taxon>Eukaryota</taxon>
        <taxon>Metazoa</taxon>
        <taxon>Ecdysozoa</taxon>
        <taxon>Arthropoda</taxon>
        <taxon>Hexapoda</taxon>
        <taxon>Insecta</taxon>
        <taxon>Pterygota</taxon>
        <taxon>Neoptera</taxon>
        <taxon>Polyneoptera</taxon>
        <taxon>Dictyoptera</taxon>
        <taxon>Blattodea</taxon>
        <taxon>Blattoidea</taxon>
        <taxon>Termitoidae</taxon>
        <taxon>Termopsidae</taxon>
        <taxon>Zootermopsis</taxon>
    </lineage>
</organism>
<proteinExistence type="predicted"/>
<gene>
    <name evidence="2" type="ORF">L798_14199</name>
</gene>
<dbReference type="EMBL" id="KK853067">
    <property type="protein sequence ID" value="KDR11843.1"/>
    <property type="molecule type" value="Genomic_DNA"/>
</dbReference>
<dbReference type="AlphaFoldDB" id="A0A067R2C1"/>
<dbReference type="InParanoid" id="A0A067R2C1"/>
<dbReference type="Proteomes" id="UP000027135">
    <property type="component" value="Unassembled WGS sequence"/>
</dbReference>
<dbReference type="Pfam" id="PF08473">
    <property type="entry name" value="VGCC_alpha2"/>
    <property type="match status" value="1"/>
</dbReference>
<reference evidence="2 3" key="1">
    <citation type="journal article" date="2014" name="Nat. Commun.">
        <title>Molecular traces of alternative social organization in a termite genome.</title>
        <authorList>
            <person name="Terrapon N."/>
            <person name="Li C."/>
            <person name="Robertson H.M."/>
            <person name="Ji L."/>
            <person name="Meng X."/>
            <person name="Booth W."/>
            <person name="Chen Z."/>
            <person name="Childers C.P."/>
            <person name="Glastad K.M."/>
            <person name="Gokhale K."/>
            <person name="Gowin J."/>
            <person name="Gronenberg W."/>
            <person name="Hermansen R.A."/>
            <person name="Hu H."/>
            <person name="Hunt B.G."/>
            <person name="Huylmans A.K."/>
            <person name="Khalil S.M."/>
            <person name="Mitchell R.D."/>
            <person name="Munoz-Torres M.C."/>
            <person name="Mustard J.A."/>
            <person name="Pan H."/>
            <person name="Reese J.T."/>
            <person name="Scharf M.E."/>
            <person name="Sun F."/>
            <person name="Vogel H."/>
            <person name="Xiao J."/>
            <person name="Yang W."/>
            <person name="Yang Z."/>
            <person name="Yang Z."/>
            <person name="Zhou J."/>
            <person name="Zhu J."/>
            <person name="Brent C.S."/>
            <person name="Elsik C.G."/>
            <person name="Goodisman M.A."/>
            <person name="Liberles D.A."/>
            <person name="Roe R.M."/>
            <person name="Vargo E.L."/>
            <person name="Vilcinskas A."/>
            <person name="Wang J."/>
            <person name="Bornberg-Bauer E."/>
            <person name="Korb J."/>
            <person name="Zhang G."/>
            <person name="Liebig J."/>
        </authorList>
    </citation>
    <scope>NUCLEOTIDE SEQUENCE [LARGE SCALE GENOMIC DNA]</scope>
    <source>
        <tissue evidence="2">Whole organism</tissue>
    </source>
</reference>
<dbReference type="InterPro" id="IPR013680">
    <property type="entry name" value="VDCC_a2/dsu"/>
</dbReference>
<feature type="domain" description="Voltage-dependent calcium channel alpha-2/delta subunit conserved region" evidence="1">
    <location>
        <begin position="1"/>
        <end position="185"/>
    </location>
</feature>
<dbReference type="eggNOG" id="KOG2353">
    <property type="taxonomic scope" value="Eukaryota"/>
</dbReference>
<keyword evidence="3" id="KW-1185">Reference proteome</keyword>
<name>A0A067R2C1_ZOONE</name>